<proteinExistence type="predicted"/>
<keyword evidence="3" id="KW-1185">Reference proteome</keyword>
<dbReference type="PANTHER" id="PTHR43422">
    <property type="entry name" value="THIAMINE THIAZOLE SYNTHASE"/>
    <property type="match status" value="1"/>
</dbReference>
<name>A0A318LYN9_9PSEU</name>
<reference evidence="2 3" key="1">
    <citation type="submission" date="2016-07" db="EMBL/GenBank/DDBJ databases">
        <title>Draft genome sequence of Prauserella sp. YIM 121212, isolated from alkaline soil.</title>
        <authorList>
            <person name="Ruckert C."/>
            <person name="Albersmeier A."/>
            <person name="Jiang C.-L."/>
            <person name="Jiang Y."/>
            <person name="Kalinowski J."/>
            <person name="Schneider O."/>
            <person name="Winkler A."/>
            <person name="Zotchev S.B."/>
        </authorList>
    </citation>
    <scope>NUCLEOTIDE SEQUENCE [LARGE SCALE GENOMIC DNA]</scope>
    <source>
        <strain evidence="2 3">YIM 121212</strain>
    </source>
</reference>
<dbReference type="Proteomes" id="UP000247892">
    <property type="component" value="Unassembled WGS sequence"/>
</dbReference>
<accession>A0A318LYN9</accession>
<evidence type="ECO:0000259" key="1">
    <source>
        <dbReference type="Pfam" id="PF07992"/>
    </source>
</evidence>
<organism evidence="2 3">
    <name type="scientific">Prauserella flavalba</name>
    <dbReference type="NCBI Taxonomy" id="1477506"/>
    <lineage>
        <taxon>Bacteria</taxon>
        <taxon>Bacillati</taxon>
        <taxon>Actinomycetota</taxon>
        <taxon>Actinomycetes</taxon>
        <taxon>Pseudonocardiales</taxon>
        <taxon>Pseudonocardiaceae</taxon>
        <taxon>Prauserella</taxon>
    </lineage>
</organism>
<evidence type="ECO:0000313" key="3">
    <source>
        <dbReference type="Proteomes" id="UP000247892"/>
    </source>
</evidence>
<dbReference type="Pfam" id="PF07992">
    <property type="entry name" value="Pyr_redox_2"/>
    <property type="match status" value="1"/>
</dbReference>
<protein>
    <submittedName>
        <fullName evidence="2">2-polyprenyl-6-methoxyphenol hydroxylase-like oxidoreductase</fullName>
    </submittedName>
</protein>
<dbReference type="OrthoDB" id="9790035at2"/>
<feature type="domain" description="FAD/NAD(P)-binding" evidence="1">
    <location>
        <begin position="7"/>
        <end position="222"/>
    </location>
</feature>
<dbReference type="RefSeq" id="WP_110335370.1">
    <property type="nucleotide sequence ID" value="NZ_MASU01000005.1"/>
</dbReference>
<dbReference type="GO" id="GO:0016491">
    <property type="term" value="F:oxidoreductase activity"/>
    <property type="evidence" value="ECO:0007669"/>
    <property type="project" value="InterPro"/>
</dbReference>
<comment type="caution">
    <text evidence="2">The sequence shown here is derived from an EMBL/GenBank/DDBJ whole genome shotgun (WGS) entry which is preliminary data.</text>
</comment>
<gene>
    <name evidence="2" type="ORF">BA062_07480</name>
</gene>
<dbReference type="PANTHER" id="PTHR43422:SF3">
    <property type="entry name" value="THIAMINE THIAZOLE SYNTHASE"/>
    <property type="match status" value="1"/>
</dbReference>
<dbReference type="EMBL" id="MASU01000005">
    <property type="protein sequence ID" value="PXY35375.1"/>
    <property type="molecule type" value="Genomic_DNA"/>
</dbReference>
<evidence type="ECO:0000313" key="2">
    <source>
        <dbReference type="EMBL" id="PXY35375.1"/>
    </source>
</evidence>
<dbReference type="Gene3D" id="3.50.50.60">
    <property type="entry name" value="FAD/NAD(P)-binding domain"/>
    <property type="match status" value="1"/>
</dbReference>
<dbReference type="InterPro" id="IPR023753">
    <property type="entry name" value="FAD/NAD-binding_dom"/>
</dbReference>
<dbReference type="SUPFAM" id="SSF51905">
    <property type="entry name" value="FAD/NAD(P)-binding domain"/>
    <property type="match status" value="1"/>
</dbReference>
<sequence>MTEHGHAVVLGAGMGGLLAARVLADAYDRVTVLERDRLPGTAGNRRGVPQGRHVHALLPRGAAIVDELFPGLLAELVADGAETIEDYSLLHFAPGGHRLCREMRLPTTYQPSRPFLEAHVRERVRALPNVEIRDGCAVAGLTTTPDRRRVTGVRVDAGSPETIAADLVVDALGRGARTPAWLTELGYPRPEEREVPVRLRYTSALVRLRPRAVPEKLVVIGATPDRPTGMGLFAYEHDTWLFTVAGYGDRRPSPDLPGMIGFVADRVPKHVEKALREAEPLSDVATFAFPASRWRRYDRLRRFPEGLLVFGDAICSFNPLYGQGMSVAALEAQALRRCVRRGGDHLARRFFRASAGPIGVAWRLAVGGDLALPEVEAPRPLAVRLSNRYVERVLTAAERDPVLAARFMRVSAFVDPPSALLRPSAVARALAG</sequence>
<dbReference type="AlphaFoldDB" id="A0A318LYN9"/>
<dbReference type="InterPro" id="IPR036188">
    <property type="entry name" value="FAD/NAD-bd_sf"/>
</dbReference>